<dbReference type="InterPro" id="IPR011717">
    <property type="entry name" value="TPR-4"/>
</dbReference>
<keyword evidence="3" id="KW-1185">Reference proteome</keyword>
<dbReference type="EMBL" id="JAUMIS010000003">
    <property type="protein sequence ID" value="MDO3723182.1"/>
    <property type="molecule type" value="Genomic_DNA"/>
</dbReference>
<feature type="compositionally biased region" description="Basic and acidic residues" evidence="1">
    <location>
        <begin position="137"/>
        <end position="148"/>
    </location>
</feature>
<name>A0ABT8W4L2_9GAMM</name>
<dbReference type="Pfam" id="PF13432">
    <property type="entry name" value="TPR_16"/>
    <property type="match status" value="1"/>
</dbReference>
<comment type="caution">
    <text evidence="2">The sequence shown here is derived from an EMBL/GenBank/DDBJ whole genome shotgun (WGS) entry which is preliminary data.</text>
</comment>
<dbReference type="SUPFAM" id="SSF48452">
    <property type="entry name" value="TPR-like"/>
    <property type="match status" value="1"/>
</dbReference>
<accession>A0ABT8W4L2</accession>
<dbReference type="Proteomes" id="UP001168640">
    <property type="component" value="Unassembled WGS sequence"/>
</dbReference>
<dbReference type="Pfam" id="PF07721">
    <property type="entry name" value="TPR_4"/>
    <property type="match status" value="1"/>
</dbReference>
<protein>
    <submittedName>
        <fullName evidence="2">Tetratricopeptide repeat protein</fullName>
    </submittedName>
</protein>
<reference evidence="2" key="1">
    <citation type="submission" date="2023-07" db="EMBL/GenBank/DDBJ databases">
        <title>Marinobacter sp. chi1 genome sequencing and assembly.</title>
        <authorList>
            <person name="Park S."/>
        </authorList>
    </citation>
    <scope>NUCLEOTIDE SEQUENCE</scope>
    <source>
        <strain evidence="2">Chi1</strain>
    </source>
</reference>
<feature type="compositionally biased region" description="Low complexity" evidence="1">
    <location>
        <begin position="99"/>
        <end position="112"/>
    </location>
</feature>
<dbReference type="InterPro" id="IPR011990">
    <property type="entry name" value="TPR-like_helical_dom_sf"/>
</dbReference>
<evidence type="ECO:0000256" key="1">
    <source>
        <dbReference type="SAM" id="MobiDB-lite"/>
    </source>
</evidence>
<feature type="compositionally biased region" description="Polar residues" evidence="1">
    <location>
        <begin position="167"/>
        <end position="180"/>
    </location>
</feature>
<sequence length="373" mass="40013">MSLLNDALRAAEQRQNRPEGVTACSGQASVKPARPWRLAVAVLAIAIVPVGGYLLIEREESVPTEVVEASPVVVPSAQETVAPDQAKADVVPTPKPEPETVVVSDQVVSSESPAQARPSPEQEPEIEAARVKPPVPARREVAAADEASRSNVNKPETDKTKTRESAVASQDSEAAQTTVKQVRETPEAIDRSVSRELERLLRAGDSRQAEQKLVELASGQAAPVSREVFARAMLLQQQPDRALRWLSDSEVSAYPALRLLRARALLTTGDLSGAVASLRKQVPPVPGHIEYRVTLATLLQQAGDSEEAARHWTALISVDDSRAAWWVGLAIALESRGELASAARAYGQAAQLPGLSPSLADYVRERLETLQAG</sequence>
<feature type="compositionally biased region" description="Basic and acidic residues" evidence="1">
    <location>
        <begin position="155"/>
        <end position="164"/>
    </location>
</feature>
<dbReference type="Gene3D" id="1.25.40.10">
    <property type="entry name" value="Tetratricopeptide repeat domain"/>
    <property type="match status" value="1"/>
</dbReference>
<gene>
    <name evidence="2" type="ORF">QVZ43_15810</name>
</gene>
<dbReference type="RefSeq" id="WP_302910689.1">
    <property type="nucleotide sequence ID" value="NZ_JAUMIS010000003.1"/>
</dbReference>
<evidence type="ECO:0000313" key="3">
    <source>
        <dbReference type="Proteomes" id="UP001168640"/>
    </source>
</evidence>
<evidence type="ECO:0000313" key="2">
    <source>
        <dbReference type="EMBL" id="MDO3723182.1"/>
    </source>
</evidence>
<feature type="region of interest" description="Disordered" evidence="1">
    <location>
        <begin position="78"/>
        <end position="185"/>
    </location>
</feature>
<proteinExistence type="predicted"/>
<organism evidence="2 3">
    <name type="scientific">Marinobacter suaedae</name>
    <dbReference type="NCBI Taxonomy" id="3057675"/>
    <lineage>
        <taxon>Bacteria</taxon>
        <taxon>Pseudomonadati</taxon>
        <taxon>Pseudomonadota</taxon>
        <taxon>Gammaproteobacteria</taxon>
        <taxon>Pseudomonadales</taxon>
        <taxon>Marinobacteraceae</taxon>
        <taxon>Marinobacter</taxon>
    </lineage>
</organism>